<name>C0W605_9ACTO</name>
<sequence length="39" mass="4241">MWLTTPPEAGILSHDLAAVANPDLSHDAEDQCVRPRSEP</sequence>
<accession>C0W605</accession>
<gene>
    <name evidence="1" type="ORF">HMPREF0058_1299</name>
</gene>
<dbReference type="AlphaFoldDB" id="C0W605"/>
<organism evidence="1 2">
    <name type="scientific">Actinomyces urogenitalis DSM 15434</name>
    <dbReference type="NCBI Taxonomy" id="525246"/>
    <lineage>
        <taxon>Bacteria</taxon>
        <taxon>Bacillati</taxon>
        <taxon>Actinomycetota</taxon>
        <taxon>Actinomycetes</taxon>
        <taxon>Actinomycetales</taxon>
        <taxon>Actinomycetaceae</taxon>
        <taxon>Actinomyces</taxon>
    </lineage>
</organism>
<dbReference type="Proteomes" id="UP000004778">
    <property type="component" value="Unassembled WGS sequence"/>
</dbReference>
<dbReference type="EMBL" id="ACFH01000099">
    <property type="protein sequence ID" value="EEH65837.1"/>
    <property type="molecule type" value="Genomic_DNA"/>
</dbReference>
<keyword evidence="2" id="KW-1185">Reference proteome</keyword>
<proteinExistence type="predicted"/>
<evidence type="ECO:0000313" key="1">
    <source>
        <dbReference type="EMBL" id="EEH65837.1"/>
    </source>
</evidence>
<reference evidence="1 2" key="1">
    <citation type="submission" date="2009-01" db="EMBL/GenBank/DDBJ databases">
        <authorList>
            <person name="Qin X."/>
            <person name="Bachman B."/>
            <person name="Battles P."/>
            <person name="Bell A."/>
            <person name="Bess C."/>
            <person name="Bickham C."/>
            <person name="Chaboub L."/>
            <person name="Chen D."/>
            <person name="Coyle M."/>
            <person name="Deiros D.R."/>
            <person name="Dinh H."/>
            <person name="Forbes L."/>
            <person name="Fowler G."/>
            <person name="Francisco L."/>
            <person name="Fu Q."/>
            <person name="Gubbala S."/>
            <person name="Hale W."/>
            <person name="Han Y."/>
            <person name="Hemphill L."/>
            <person name="Highlander S.K."/>
            <person name="Hirani K."/>
            <person name="Hogues M."/>
            <person name="Jackson L."/>
            <person name="Jakkamsetti A."/>
            <person name="Javaid M."/>
            <person name="Jiang H."/>
            <person name="Korchina V."/>
            <person name="Kovar C."/>
            <person name="Lara F."/>
            <person name="Lee S."/>
            <person name="Mata R."/>
            <person name="Mathew T."/>
            <person name="Moen C."/>
            <person name="Morales K."/>
            <person name="Munidasa M."/>
            <person name="Nazareth L."/>
            <person name="Ngo R."/>
            <person name="Nguyen L."/>
            <person name="Okwuonu G."/>
            <person name="Ongeri F."/>
            <person name="Patil S."/>
            <person name="Petrosino J."/>
            <person name="Pham C."/>
            <person name="Pham P."/>
            <person name="Pu L.-L."/>
            <person name="Puazo M."/>
            <person name="Raj R."/>
            <person name="Reid J."/>
            <person name="Rouhana J."/>
            <person name="Saada N."/>
            <person name="Shang Y."/>
            <person name="Simmons D."/>
            <person name="Thornton R."/>
            <person name="Warren J."/>
            <person name="Weissenberger G."/>
            <person name="Zhang J."/>
            <person name="Zhang L."/>
            <person name="Zhou C."/>
            <person name="Zhu D."/>
            <person name="Muzny D."/>
            <person name="Worley K."/>
            <person name="Gibbs R."/>
        </authorList>
    </citation>
    <scope>NUCLEOTIDE SEQUENCE [LARGE SCALE GENOMIC DNA]</scope>
    <source>
        <strain evidence="1 2">DSM 15434</strain>
    </source>
</reference>
<dbReference type="HOGENOM" id="CLU_3303463_0_0_11"/>
<comment type="caution">
    <text evidence="1">The sequence shown here is derived from an EMBL/GenBank/DDBJ whole genome shotgun (WGS) entry which is preliminary data.</text>
</comment>
<protein>
    <submittedName>
        <fullName evidence="1">Uncharacterized protein</fullName>
    </submittedName>
</protein>
<evidence type="ECO:0000313" key="2">
    <source>
        <dbReference type="Proteomes" id="UP000004778"/>
    </source>
</evidence>